<keyword evidence="5" id="KW-0545">Nucleotide biosynthesis</keyword>
<evidence type="ECO:0000256" key="1">
    <source>
        <dbReference type="ARBA" id="ARBA00009776"/>
    </source>
</evidence>
<reference evidence="9" key="1">
    <citation type="journal article" date="2021" name="Nat. Microbiol.">
        <title>Cocultivation of an ultrasmall environmental parasitic bacterium with lytic ability against bacteria associated with wastewater foams.</title>
        <authorList>
            <person name="Batinovic S."/>
            <person name="Rose J.J.A."/>
            <person name="Ratcliffe J."/>
            <person name="Seviour R.J."/>
            <person name="Petrovski S."/>
        </authorList>
    </citation>
    <scope>NUCLEOTIDE SEQUENCE</scope>
    <source>
        <strain evidence="9">CON44</strain>
    </source>
</reference>
<dbReference type="InterPro" id="IPR027417">
    <property type="entry name" value="P-loop_NTPase"/>
</dbReference>
<keyword evidence="7 9" id="KW-0418">Kinase</keyword>
<dbReference type="Pfam" id="PF02223">
    <property type="entry name" value="Thymidylate_kin"/>
    <property type="match status" value="1"/>
</dbReference>
<gene>
    <name evidence="9" type="ORF">GII30_17535</name>
</gene>
<evidence type="ECO:0000313" key="9">
    <source>
        <dbReference type="EMBL" id="QHN40706.1"/>
    </source>
</evidence>
<evidence type="ECO:0000256" key="6">
    <source>
        <dbReference type="ARBA" id="ARBA00022741"/>
    </source>
</evidence>
<organism evidence="9">
    <name type="scientific">Gordonia amarae</name>
    <dbReference type="NCBI Taxonomy" id="36821"/>
    <lineage>
        <taxon>Bacteria</taxon>
        <taxon>Bacillati</taxon>
        <taxon>Actinomycetota</taxon>
        <taxon>Actinomycetes</taxon>
        <taxon>Mycobacteriales</taxon>
        <taxon>Gordoniaceae</taxon>
        <taxon>Gordonia</taxon>
    </lineage>
</organism>
<keyword evidence="8" id="KW-0067">ATP-binding</keyword>
<dbReference type="GO" id="GO:0004798">
    <property type="term" value="F:dTMP kinase activity"/>
    <property type="evidence" value="ECO:0007669"/>
    <property type="project" value="UniProtKB-EC"/>
</dbReference>
<keyword evidence="6" id="KW-0547">Nucleotide-binding</keyword>
<dbReference type="PANTHER" id="PTHR10344:SF4">
    <property type="entry name" value="UMP-CMP KINASE 2, MITOCHONDRIAL"/>
    <property type="match status" value="1"/>
</dbReference>
<evidence type="ECO:0000256" key="8">
    <source>
        <dbReference type="ARBA" id="ARBA00022840"/>
    </source>
</evidence>
<keyword evidence="4 9" id="KW-0808">Transferase</keyword>
<dbReference type="GO" id="GO:0006235">
    <property type="term" value="P:dTTP biosynthetic process"/>
    <property type="evidence" value="ECO:0007669"/>
    <property type="project" value="TreeGrafter"/>
</dbReference>
<dbReference type="SUPFAM" id="SSF52540">
    <property type="entry name" value="P-loop containing nucleoside triphosphate hydrolases"/>
    <property type="match status" value="1"/>
</dbReference>
<accession>A0A857KN89</accession>
<dbReference type="InterPro" id="IPR018095">
    <property type="entry name" value="Thymidylate_kin_CS"/>
</dbReference>
<name>A0A857KN89_9ACTN</name>
<evidence type="ECO:0000256" key="2">
    <source>
        <dbReference type="ARBA" id="ARBA00012980"/>
    </source>
</evidence>
<evidence type="ECO:0000256" key="4">
    <source>
        <dbReference type="ARBA" id="ARBA00022679"/>
    </source>
</evidence>
<dbReference type="EMBL" id="CP045810">
    <property type="protein sequence ID" value="QHN40706.1"/>
    <property type="molecule type" value="Genomic_DNA"/>
</dbReference>
<evidence type="ECO:0000256" key="5">
    <source>
        <dbReference type="ARBA" id="ARBA00022727"/>
    </source>
</evidence>
<dbReference type="PROSITE" id="PS01331">
    <property type="entry name" value="THYMIDYLATE_KINASE"/>
    <property type="match status" value="1"/>
</dbReference>
<dbReference type="Gene3D" id="3.40.50.300">
    <property type="entry name" value="P-loop containing nucleotide triphosphate hydrolases"/>
    <property type="match status" value="1"/>
</dbReference>
<dbReference type="GO" id="GO:0005524">
    <property type="term" value="F:ATP binding"/>
    <property type="evidence" value="ECO:0007669"/>
    <property type="project" value="UniProtKB-KW"/>
</dbReference>
<protein>
    <recommendedName>
        <fullName evidence="3">Thymidylate kinase</fullName>
        <ecNumber evidence="2">2.7.4.9</ecNumber>
    </recommendedName>
</protein>
<proteinExistence type="inferred from homology"/>
<dbReference type="NCBIfam" id="NF005923">
    <property type="entry name" value="PRK07933.1"/>
    <property type="match status" value="1"/>
</dbReference>
<dbReference type="EC" id="2.7.4.9" evidence="2"/>
<dbReference type="PANTHER" id="PTHR10344">
    <property type="entry name" value="THYMIDYLATE KINASE"/>
    <property type="match status" value="1"/>
</dbReference>
<dbReference type="RefSeq" id="WP_005187774.1">
    <property type="nucleotide sequence ID" value="NZ_CP045804.1"/>
</dbReference>
<dbReference type="CDD" id="cd01672">
    <property type="entry name" value="TMPK"/>
    <property type="match status" value="1"/>
</dbReference>
<dbReference type="GO" id="GO:0005829">
    <property type="term" value="C:cytosol"/>
    <property type="evidence" value="ECO:0007669"/>
    <property type="project" value="TreeGrafter"/>
</dbReference>
<dbReference type="InterPro" id="IPR039430">
    <property type="entry name" value="Thymidylate_kin-like_dom"/>
</dbReference>
<dbReference type="GO" id="GO:0006227">
    <property type="term" value="P:dUDP biosynthetic process"/>
    <property type="evidence" value="ECO:0007669"/>
    <property type="project" value="TreeGrafter"/>
</dbReference>
<comment type="similarity">
    <text evidence="1">Belongs to the thymidylate kinase family.</text>
</comment>
<dbReference type="GO" id="GO:0006233">
    <property type="term" value="P:dTDP biosynthetic process"/>
    <property type="evidence" value="ECO:0007669"/>
    <property type="project" value="InterPro"/>
</dbReference>
<sequence>MGQLIAIEGLDGAGKNTLVTALTGLWQSAGLRVAHFTFPRYGQSVHADLASEALHGGHGDLRESVYAMALMFALDRHEARSAIAASVADCDIVVCDRYVASNAAYNAGRLRQGADGEVVAWVDELEFGRFGLPVPDRHVLLGVTPEVAMSRARGREATDTARERDFYERDDSLQHRVDGVYHQLAQANWHSPWILTDGSDPDSLATRLRP</sequence>
<evidence type="ECO:0000256" key="7">
    <source>
        <dbReference type="ARBA" id="ARBA00022777"/>
    </source>
</evidence>
<evidence type="ECO:0000256" key="3">
    <source>
        <dbReference type="ARBA" id="ARBA00017144"/>
    </source>
</evidence>
<dbReference type="AlphaFoldDB" id="A0A857KN89"/>